<gene>
    <name evidence="1" type="ORF">PINE0816_LOCUS4789</name>
</gene>
<organism evidence="1">
    <name type="scientific">Proboscia inermis</name>
    <dbReference type="NCBI Taxonomy" id="420281"/>
    <lineage>
        <taxon>Eukaryota</taxon>
        <taxon>Sar</taxon>
        <taxon>Stramenopiles</taxon>
        <taxon>Ochrophyta</taxon>
        <taxon>Bacillariophyta</taxon>
        <taxon>Coscinodiscophyceae</taxon>
        <taxon>Rhizosoleniophycidae</taxon>
        <taxon>Rhizosoleniales</taxon>
        <taxon>Rhizosoleniaceae</taxon>
        <taxon>Proboscia</taxon>
    </lineage>
</organism>
<protein>
    <submittedName>
        <fullName evidence="1">Uncharacterized protein</fullName>
    </submittedName>
</protein>
<accession>A0A7S0G8J4</accession>
<sequence length="127" mass="14531">MSEMFWSNSLSFNSTDWKMVNINDIKFSKLDIDGSAITAVSFELDFDRSAFFPFSSLSAGSDNSIESELRWRFLRCFVKMISNGLQSAPSHLSRACYFFAIVNTISPKLQKRSKRKNLKVSSLLHKK</sequence>
<dbReference type="AlphaFoldDB" id="A0A7S0G8J4"/>
<proteinExistence type="predicted"/>
<reference evidence="1" key="1">
    <citation type="submission" date="2021-01" db="EMBL/GenBank/DDBJ databases">
        <authorList>
            <person name="Corre E."/>
            <person name="Pelletier E."/>
            <person name="Niang G."/>
            <person name="Scheremetjew M."/>
            <person name="Finn R."/>
            <person name="Kale V."/>
            <person name="Holt S."/>
            <person name="Cochrane G."/>
            <person name="Meng A."/>
            <person name="Brown T."/>
            <person name="Cohen L."/>
        </authorList>
    </citation>
    <scope>NUCLEOTIDE SEQUENCE</scope>
    <source>
        <strain evidence="1">CCAP1064/1</strain>
    </source>
</reference>
<name>A0A7S0G8J4_9STRA</name>
<dbReference type="EMBL" id="HBEL01010011">
    <property type="protein sequence ID" value="CAD8408667.1"/>
    <property type="molecule type" value="Transcribed_RNA"/>
</dbReference>
<evidence type="ECO:0000313" key="1">
    <source>
        <dbReference type="EMBL" id="CAD8408667.1"/>
    </source>
</evidence>